<keyword evidence="15" id="KW-1185">Reference proteome</keyword>
<dbReference type="PIRSF" id="PIRSF001455">
    <property type="entry name" value="DHQ_synth"/>
    <property type="match status" value="1"/>
</dbReference>
<evidence type="ECO:0000259" key="12">
    <source>
        <dbReference type="Pfam" id="PF01761"/>
    </source>
</evidence>
<dbReference type="SUPFAM" id="SSF56796">
    <property type="entry name" value="Dehydroquinate synthase-like"/>
    <property type="match status" value="1"/>
</dbReference>
<keyword evidence="7" id="KW-0862">Zinc</keyword>
<comment type="cofactor">
    <cofactor evidence="3">
        <name>Zn(2+)</name>
        <dbReference type="ChEBI" id="CHEBI:29105"/>
    </cofactor>
</comment>
<dbReference type="PANTHER" id="PTHR43622">
    <property type="entry name" value="3-DEHYDROQUINATE SYNTHASE"/>
    <property type="match status" value="1"/>
</dbReference>
<dbReference type="AlphaFoldDB" id="A0A4R6TNI7"/>
<dbReference type="EMBL" id="SNYI01000002">
    <property type="protein sequence ID" value="TDQ31478.1"/>
    <property type="molecule type" value="Genomic_DNA"/>
</dbReference>
<dbReference type="GO" id="GO:0046872">
    <property type="term" value="F:metal ion binding"/>
    <property type="evidence" value="ECO:0007669"/>
    <property type="project" value="UniProtKB-KW"/>
</dbReference>
<dbReference type="NCBIfam" id="TIGR01357">
    <property type="entry name" value="aroB"/>
    <property type="match status" value="1"/>
</dbReference>
<dbReference type="GO" id="GO:0005737">
    <property type="term" value="C:cytoplasm"/>
    <property type="evidence" value="ECO:0007669"/>
    <property type="project" value="InterPro"/>
</dbReference>
<dbReference type="EC" id="4.2.3.4" evidence="11"/>
<dbReference type="Pfam" id="PF24621">
    <property type="entry name" value="DHQS_C"/>
    <property type="match status" value="1"/>
</dbReference>
<evidence type="ECO:0000259" key="13">
    <source>
        <dbReference type="Pfam" id="PF24621"/>
    </source>
</evidence>
<dbReference type="PANTHER" id="PTHR43622:SF1">
    <property type="entry name" value="3-DEHYDROQUINATE SYNTHASE"/>
    <property type="match status" value="1"/>
</dbReference>
<organism evidence="14 15">
    <name type="scientific">Zeaxanthinibacter enoshimensis</name>
    <dbReference type="NCBI Taxonomy" id="392009"/>
    <lineage>
        <taxon>Bacteria</taxon>
        <taxon>Pseudomonadati</taxon>
        <taxon>Bacteroidota</taxon>
        <taxon>Flavobacteriia</taxon>
        <taxon>Flavobacteriales</taxon>
        <taxon>Flavobacteriaceae</taxon>
        <taxon>Zeaxanthinibacter</taxon>
    </lineage>
</organism>
<evidence type="ECO:0000256" key="8">
    <source>
        <dbReference type="ARBA" id="ARBA00023027"/>
    </source>
</evidence>
<proteinExistence type="predicted"/>
<evidence type="ECO:0000256" key="11">
    <source>
        <dbReference type="NCBIfam" id="TIGR01357"/>
    </source>
</evidence>
<name>A0A4R6TNI7_9FLAO</name>
<evidence type="ECO:0000256" key="3">
    <source>
        <dbReference type="ARBA" id="ARBA00001947"/>
    </source>
</evidence>
<evidence type="ECO:0000256" key="10">
    <source>
        <dbReference type="ARBA" id="ARBA00023285"/>
    </source>
</evidence>
<dbReference type="GO" id="GO:0003856">
    <property type="term" value="F:3-dehydroquinate synthase activity"/>
    <property type="evidence" value="ECO:0007669"/>
    <property type="project" value="UniProtKB-UniRule"/>
</dbReference>
<sequence length="362" mass="40603">MLISRDFLSMQSIQTLGAQVYFYQEAYAQLSNHLKGSNYSSVFVLVDENTEKDCLPILLEKVEQLQKATILRIPSGEENKNIATCLQLWESLSEADADRKSLMINLGGGVLTDLGGFVASTFKRGIDFINIPTTLLAMVDASVGGKTGVDLGPLKNQVGVIREAVMVLVIPEFLKTLEERQLVSGFAEMLKHGLIQDFSYWQQLSKTQQFGTLEEHIHRSVSLKNQVVMKDPTEKNERKILNFGHTLGHAIESYFLNESEQETLLHGEAIAIGMVLEAYISSKLTGLPEDQLSDIKTTFKRFFKSVVFTASQIESILNLLRYDKKNSYGRVNFVLLKSIGEPVIDVQVPEDLLKSSFAYYME</sequence>
<dbReference type="Gene3D" id="3.40.50.1970">
    <property type="match status" value="1"/>
</dbReference>
<evidence type="ECO:0000256" key="5">
    <source>
        <dbReference type="ARBA" id="ARBA00022723"/>
    </source>
</evidence>
<comment type="cofactor">
    <cofactor evidence="2">
        <name>Co(2+)</name>
        <dbReference type="ChEBI" id="CHEBI:48828"/>
    </cofactor>
</comment>
<evidence type="ECO:0000313" key="15">
    <source>
        <dbReference type="Proteomes" id="UP000295468"/>
    </source>
</evidence>
<comment type="function">
    <text evidence="4">Catalyzes the conversion of 3-deoxy-D-arabino-heptulosonate 7-phosphate (DAHP) to dehydroquinate (DHQ).</text>
</comment>
<protein>
    <recommendedName>
        <fullName evidence="11">3-dehydroquinate synthase</fullName>
        <ecNumber evidence="11">4.2.3.4</ecNumber>
    </recommendedName>
</protein>
<dbReference type="GO" id="GO:0009423">
    <property type="term" value="P:chorismate biosynthetic process"/>
    <property type="evidence" value="ECO:0007669"/>
    <property type="project" value="UniProtKB-UniRule"/>
</dbReference>
<dbReference type="Gene3D" id="1.20.1090.10">
    <property type="entry name" value="Dehydroquinate synthase-like - alpha domain"/>
    <property type="match status" value="1"/>
</dbReference>
<evidence type="ECO:0000256" key="7">
    <source>
        <dbReference type="ARBA" id="ARBA00022833"/>
    </source>
</evidence>
<keyword evidence="8" id="KW-0520">NAD</keyword>
<dbReference type="InterPro" id="IPR016037">
    <property type="entry name" value="DHQ_synth_AroB"/>
</dbReference>
<dbReference type="Pfam" id="PF01761">
    <property type="entry name" value="DHQ_synthase"/>
    <property type="match status" value="1"/>
</dbReference>
<comment type="caution">
    <text evidence="14">The sequence shown here is derived from an EMBL/GenBank/DDBJ whole genome shotgun (WGS) entry which is preliminary data.</text>
</comment>
<evidence type="ECO:0000256" key="1">
    <source>
        <dbReference type="ARBA" id="ARBA00001911"/>
    </source>
</evidence>
<dbReference type="InterPro" id="IPR030960">
    <property type="entry name" value="DHQS/DOIS_N"/>
</dbReference>
<keyword evidence="5" id="KW-0479">Metal-binding</keyword>
<gene>
    <name evidence="14" type="ORF">CLV82_2186</name>
</gene>
<dbReference type="FunFam" id="3.40.50.1970:FF:000007">
    <property type="entry name" value="Pentafunctional AROM polypeptide"/>
    <property type="match status" value="1"/>
</dbReference>
<reference evidence="14 15" key="1">
    <citation type="submission" date="2019-03" db="EMBL/GenBank/DDBJ databases">
        <title>Genomic Encyclopedia of Archaeal and Bacterial Type Strains, Phase II (KMG-II): from individual species to whole genera.</title>
        <authorList>
            <person name="Goeker M."/>
        </authorList>
    </citation>
    <scope>NUCLEOTIDE SEQUENCE [LARGE SCALE GENOMIC DNA]</scope>
    <source>
        <strain evidence="14 15">DSM 18435</strain>
    </source>
</reference>
<evidence type="ECO:0000256" key="9">
    <source>
        <dbReference type="ARBA" id="ARBA00023239"/>
    </source>
</evidence>
<dbReference type="InterPro" id="IPR050071">
    <property type="entry name" value="Dehydroquinate_synthase"/>
</dbReference>
<keyword evidence="9" id="KW-0456">Lyase</keyword>
<comment type="cofactor">
    <cofactor evidence="1">
        <name>NAD(+)</name>
        <dbReference type="ChEBI" id="CHEBI:57540"/>
    </cofactor>
</comment>
<accession>A0A4R6TNI7</accession>
<evidence type="ECO:0000313" key="14">
    <source>
        <dbReference type="EMBL" id="TDQ31478.1"/>
    </source>
</evidence>
<dbReference type="GO" id="GO:0000166">
    <property type="term" value="F:nucleotide binding"/>
    <property type="evidence" value="ECO:0007669"/>
    <property type="project" value="UniProtKB-KW"/>
</dbReference>
<dbReference type="InterPro" id="IPR030963">
    <property type="entry name" value="DHQ_synth_fam"/>
</dbReference>
<feature type="domain" description="3-dehydroquinate synthase N-terminal" evidence="12">
    <location>
        <begin position="72"/>
        <end position="182"/>
    </location>
</feature>
<evidence type="ECO:0000256" key="6">
    <source>
        <dbReference type="ARBA" id="ARBA00022741"/>
    </source>
</evidence>
<evidence type="ECO:0000256" key="2">
    <source>
        <dbReference type="ARBA" id="ARBA00001941"/>
    </source>
</evidence>
<keyword evidence="6" id="KW-0547">Nucleotide-binding</keyword>
<dbReference type="InterPro" id="IPR056179">
    <property type="entry name" value="DHQS_C"/>
</dbReference>
<dbReference type="Proteomes" id="UP000295468">
    <property type="component" value="Unassembled WGS sequence"/>
</dbReference>
<evidence type="ECO:0000256" key="4">
    <source>
        <dbReference type="ARBA" id="ARBA00003485"/>
    </source>
</evidence>
<keyword evidence="10" id="KW-0170">Cobalt</keyword>
<dbReference type="GO" id="GO:0009073">
    <property type="term" value="P:aromatic amino acid family biosynthetic process"/>
    <property type="evidence" value="ECO:0007669"/>
    <property type="project" value="InterPro"/>
</dbReference>
<dbReference type="CDD" id="cd08195">
    <property type="entry name" value="DHQS"/>
    <property type="match status" value="1"/>
</dbReference>
<feature type="domain" description="3-dehydroquinate synthase C-terminal" evidence="13">
    <location>
        <begin position="185"/>
        <end position="326"/>
    </location>
</feature>